<dbReference type="Gene3D" id="3.40.50.1000">
    <property type="entry name" value="HAD superfamily/HAD-like"/>
    <property type="match status" value="1"/>
</dbReference>
<dbReference type="GeneID" id="63458514"/>
<sequence>MVVSLGAGAARPSLIATDLDGTLLDERGRVSVRTKRALQGVWEAGIRTVFVTARPPRWLVPLEEAVDGHGVVICANGAFVYQVADRQMLWSRGIDCALVVQLASELRSLLPRAGFAAERTTGAYVDEVFAELASGDALAVSAGDGLCVYEQVGPIDEVDGVVGKLLVRAAVLERPGACEEVIGQIARLVGSRAQVAFSGALGLAEIGPAGVTKASTLAQWCAQEGISPEQVWAFGDMPNDLPMLEWAGRSFAVANAHPSVRALAHTTVGAHDADGVAEVLESLVR</sequence>
<dbReference type="EC" id="3.1.3.-" evidence="1"/>
<evidence type="ECO:0000313" key="1">
    <source>
        <dbReference type="EMBL" id="SNV17467.1"/>
    </source>
</evidence>
<dbReference type="Gene3D" id="3.30.1240.10">
    <property type="match status" value="1"/>
</dbReference>
<dbReference type="SUPFAM" id="SSF56784">
    <property type="entry name" value="HAD-like"/>
    <property type="match status" value="1"/>
</dbReference>
<dbReference type="GO" id="GO:0000287">
    <property type="term" value="F:magnesium ion binding"/>
    <property type="evidence" value="ECO:0007669"/>
    <property type="project" value="TreeGrafter"/>
</dbReference>
<reference evidence="1 2" key="1">
    <citation type="submission" date="2017-06" db="EMBL/GenBank/DDBJ databases">
        <authorList>
            <consortium name="Pathogen Informatics"/>
        </authorList>
    </citation>
    <scope>NUCLEOTIDE SEQUENCE [LARGE SCALE GENOMIC DNA]</scope>
    <source>
        <strain evidence="1 2">NCTC13039</strain>
    </source>
</reference>
<dbReference type="InterPro" id="IPR023214">
    <property type="entry name" value="HAD_sf"/>
</dbReference>
<proteinExistence type="predicted"/>
<keyword evidence="2" id="KW-1185">Reference proteome</keyword>
<dbReference type="GO" id="GO:0005829">
    <property type="term" value="C:cytosol"/>
    <property type="evidence" value="ECO:0007669"/>
    <property type="project" value="TreeGrafter"/>
</dbReference>
<dbReference type="AlphaFoldDB" id="A0A239V5I3"/>
<keyword evidence="1" id="KW-0378">Hydrolase</keyword>
<name>A0A239V5I3_9MICO</name>
<dbReference type="PANTHER" id="PTHR10000:SF8">
    <property type="entry name" value="HAD SUPERFAMILY HYDROLASE-LIKE, TYPE 3"/>
    <property type="match status" value="1"/>
</dbReference>
<gene>
    <name evidence="1" type="primary">yidA</name>
    <name evidence="1" type="ORF">SAMEA4475696_00211</name>
</gene>
<dbReference type="Pfam" id="PF08282">
    <property type="entry name" value="Hydrolase_3"/>
    <property type="match status" value="1"/>
</dbReference>
<dbReference type="Proteomes" id="UP000242637">
    <property type="component" value="Chromosome 1"/>
</dbReference>
<evidence type="ECO:0000313" key="2">
    <source>
        <dbReference type="Proteomes" id="UP000242637"/>
    </source>
</evidence>
<dbReference type="STRING" id="1121387.GCA_000429885_01503"/>
<organism evidence="1 2">
    <name type="scientific">Dermatophilus congolensis</name>
    <dbReference type="NCBI Taxonomy" id="1863"/>
    <lineage>
        <taxon>Bacteria</taxon>
        <taxon>Bacillati</taxon>
        <taxon>Actinomycetota</taxon>
        <taxon>Actinomycetes</taxon>
        <taxon>Micrococcales</taxon>
        <taxon>Dermatophilaceae</taxon>
        <taxon>Dermatophilus</taxon>
    </lineage>
</organism>
<dbReference type="KEGG" id="dco:SAMEA4475696_0211"/>
<dbReference type="EMBL" id="LT906453">
    <property type="protein sequence ID" value="SNV17467.1"/>
    <property type="molecule type" value="Genomic_DNA"/>
</dbReference>
<dbReference type="GO" id="GO:0016791">
    <property type="term" value="F:phosphatase activity"/>
    <property type="evidence" value="ECO:0007669"/>
    <property type="project" value="UniProtKB-ARBA"/>
</dbReference>
<dbReference type="InterPro" id="IPR036412">
    <property type="entry name" value="HAD-like_sf"/>
</dbReference>
<dbReference type="PANTHER" id="PTHR10000">
    <property type="entry name" value="PHOSPHOSERINE PHOSPHATASE"/>
    <property type="match status" value="1"/>
</dbReference>
<accession>A0A239V5I3</accession>
<protein>
    <submittedName>
        <fullName evidence="1">Phosphatase YidA</fullName>
        <ecNumber evidence="1">3.1.3.-</ecNumber>
    </submittedName>
</protein>
<dbReference type="RefSeq" id="WP_231935409.1">
    <property type="nucleotide sequence ID" value="NZ_LT906453.1"/>
</dbReference>